<keyword evidence="1" id="KW-0472">Membrane</keyword>
<evidence type="ECO:0000313" key="2">
    <source>
        <dbReference type="EMBL" id="OHA34682.1"/>
    </source>
</evidence>
<keyword evidence="1" id="KW-0812">Transmembrane</keyword>
<protein>
    <submittedName>
        <fullName evidence="2">Uncharacterized protein</fullName>
    </submittedName>
</protein>
<evidence type="ECO:0000313" key="3">
    <source>
        <dbReference type="Proteomes" id="UP000177797"/>
    </source>
</evidence>
<dbReference type="EMBL" id="MHSA01000010">
    <property type="protein sequence ID" value="OHA34682.1"/>
    <property type="molecule type" value="Genomic_DNA"/>
</dbReference>
<comment type="caution">
    <text evidence="2">The sequence shown here is derived from an EMBL/GenBank/DDBJ whole genome shotgun (WGS) entry which is preliminary data.</text>
</comment>
<dbReference type="AlphaFoldDB" id="A0A1G2NH57"/>
<reference evidence="2 3" key="1">
    <citation type="journal article" date="2016" name="Nat. Commun.">
        <title>Thousands of microbial genomes shed light on interconnected biogeochemical processes in an aquifer system.</title>
        <authorList>
            <person name="Anantharaman K."/>
            <person name="Brown C.T."/>
            <person name="Hug L.A."/>
            <person name="Sharon I."/>
            <person name="Castelle C.J."/>
            <person name="Probst A.J."/>
            <person name="Thomas B.C."/>
            <person name="Singh A."/>
            <person name="Wilkins M.J."/>
            <person name="Karaoz U."/>
            <person name="Brodie E.L."/>
            <person name="Williams K.H."/>
            <person name="Hubbard S.S."/>
            <person name="Banfield J.F."/>
        </authorList>
    </citation>
    <scope>NUCLEOTIDE SEQUENCE [LARGE SCALE GENOMIC DNA]</scope>
</reference>
<sequence length="199" mass="23281">MQINFLNPEFLFKKIYDFFTGVALLPFIFLFIEWLREFLERIKGVSTIVSLILLTGIGYSIIRIRQIRKREEEFFVGLAEVAPAKTGNEVIAEGPRNAKWEKVQEHINSPNAADWRLAILEADILLDELLDAMKYRGESIGEKLKKIELSDFTTLDLAWEAHRIRNQVAHEGSEFLLSDREARRVIKLYEEVFKEFQYI</sequence>
<dbReference type="Proteomes" id="UP000177797">
    <property type="component" value="Unassembled WGS sequence"/>
</dbReference>
<gene>
    <name evidence="2" type="ORF">A2938_00335</name>
</gene>
<feature type="transmembrane region" description="Helical" evidence="1">
    <location>
        <begin position="44"/>
        <end position="62"/>
    </location>
</feature>
<feature type="transmembrane region" description="Helical" evidence="1">
    <location>
        <begin position="15"/>
        <end position="32"/>
    </location>
</feature>
<proteinExistence type="predicted"/>
<name>A0A1G2NH57_9BACT</name>
<keyword evidence="1" id="KW-1133">Transmembrane helix</keyword>
<evidence type="ECO:0000256" key="1">
    <source>
        <dbReference type="SAM" id="Phobius"/>
    </source>
</evidence>
<accession>A0A1G2NH57</accession>
<organism evidence="2 3">
    <name type="scientific">Candidatus Taylorbacteria bacterium RIFCSPLOWO2_01_FULL_48_100</name>
    <dbReference type="NCBI Taxonomy" id="1802322"/>
    <lineage>
        <taxon>Bacteria</taxon>
        <taxon>Candidatus Tayloriibacteriota</taxon>
    </lineage>
</organism>